<keyword evidence="2" id="KW-1185">Reference proteome</keyword>
<evidence type="ECO:0000313" key="1">
    <source>
        <dbReference type="EMBL" id="WQH14085.1"/>
    </source>
</evidence>
<dbReference type="Pfam" id="PF11185">
    <property type="entry name" value="DUF2971"/>
    <property type="match status" value="1"/>
</dbReference>
<dbReference type="InterPro" id="IPR021352">
    <property type="entry name" value="DUF2971"/>
</dbReference>
<dbReference type="Proteomes" id="UP001324794">
    <property type="component" value="Chromosome"/>
</dbReference>
<name>A0ABZ0YPK3_9GAMM</name>
<dbReference type="EMBL" id="CP140255">
    <property type="protein sequence ID" value="WQH14085.1"/>
    <property type="molecule type" value="Genomic_DNA"/>
</dbReference>
<gene>
    <name evidence="1" type="ORF">SR894_05980</name>
</gene>
<dbReference type="RefSeq" id="WP_223289047.1">
    <property type="nucleotide sequence ID" value="NZ_CP140255.1"/>
</dbReference>
<proteinExistence type="predicted"/>
<accession>A0ABZ0YPK3</accession>
<sequence>MQGFTAFKYVGAERAVQCLKDGTLYLASPDQLNDTLEARFHTASTEAYLAITDATLAELARQRGETSLAFDREALPEFAEVNQRENGRFQAFCKGIGICSLARRPNHQAMWAYYGEGGEGICLELAFTPKIMEANQLLLGPVTYSDQARVLNRAEDWRTTFLELAEQHPQATLKDLQRISLEVPFRRRMGLRMAQRATSTKHPDWAHEDEIRMLGPKGRTPLPILGQVLTRVHFIGFKALNQVAPLLVKHYPHVSLMQWTFDHGELQAHGAQADTYRR</sequence>
<protein>
    <submittedName>
        <fullName evidence="1">DUF2971 domain-containing protein</fullName>
    </submittedName>
</protein>
<organism evidence="1 2">
    <name type="scientific">Vreelandella neptunia</name>
    <dbReference type="NCBI Taxonomy" id="115551"/>
    <lineage>
        <taxon>Bacteria</taxon>
        <taxon>Pseudomonadati</taxon>
        <taxon>Pseudomonadota</taxon>
        <taxon>Gammaproteobacteria</taxon>
        <taxon>Oceanospirillales</taxon>
        <taxon>Halomonadaceae</taxon>
        <taxon>Vreelandella</taxon>
    </lineage>
</organism>
<reference evidence="1 2" key="1">
    <citation type="submission" date="2023-11" db="EMBL/GenBank/DDBJ databases">
        <title>MicrobeMod: A computational toolkit for identifying prokaryotic methylation and restriction-modification with nanopore sequencing.</title>
        <authorList>
            <person name="Crits-Christoph A."/>
            <person name="Kang S.C."/>
            <person name="Lee H."/>
            <person name="Ostrov N."/>
        </authorList>
    </citation>
    <scope>NUCLEOTIDE SEQUENCE [LARGE SCALE GENOMIC DNA]</scope>
    <source>
        <strain evidence="1 2">ATCC BAA-805</strain>
    </source>
</reference>
<evidence type="ECO:0000313" key="2">
    <source>
        <dbReference type="Proteomes" id="UP001324794"/>
    </source>
</evidence>